<evidence type="ECO:0000256" key="4">
    <source>
        <dbReference type="ARBA" id="ARBA00023136"/>
    </source>
</evidence>
<feature type="transmembrane region" description="Helical" evidence="6">
    <location>
        <begin position="151"/>
        <end position="168"/>
    </location>
</feature>
<dbReference type="InterPro" id="IPR002293">
    <property type="entry name" value="AA/rel_permease1"/>
</dbReference>
<gene>
    <name evidence="7" type="ORF">M7I_0818</name>
</gene>
<dbReference type="GO" id="GO:0015179">
    <property type="term" value="F:L-amino acid transmembrane transporter activity"/>
    <property type="evidence" value="ECO:0007669"/>
    <property type="project" value="TreeGrafter"/>
</dbReference>
<evidence type="ECO:0000256" key="5">
    <source>
        <dbReference type="SAM" id="MobiDB-lite"/>
    </source>
</evidence>
<dbReference type="PANTHER" id="PTHR11785">
    <property type="entry name" value="AMINO ACID TRANSPORTER"/>
    <property type="match status" value="1"/>
</dbReference>
<keyword evidence="4 6" id="KW-0472">Membrane</keyword>
<accession>H0EEE3</accession>
<dbReference type="PANTHER" id="PTHR11785:SF353">
    <property type="entry name" value="METHIONINE TRANSPORTER (EUROFUNG)"/>
    <property type="match status" value="1"/>
</dbReference>
<comment type="caution">
    <text evidence="7">The sequence shown here is derived from an EMBL/GenBank/DDBJ whole genome shotgun (WGS) entry which is preliminary data.</text>
</comment>
<dbReference type="OrthoDB" id="5982228at2759"/>
<sequence>MSFLRRFGREKNETQATTTGIDTGRANFVADGDLNYAIEQGGNGSQPSYQEVSGAPVEVHSPLGYAVGPVTILFLNMSKMVGTGVYSTPASVLVGTGSNTLRTFRTDRVLRLCILSKLFRDRSIFFQLLLLRMLARYLFRIDGHAPSDWELKGVAIAGYSVVVLLLLFNTKYSYWLSNGIGIVKLLTLIFVAITGLVVLGGNTSVKNPTANFQNAFDLFFEKVFGKGGAVRGLNFLIALSAFGNLIAVQLGSSRLIRECGRQGVLPYPRFWASTRPFGTPTGPYFVKRKKLGVPRSEFRAWDIVVVFNVLTNLFLLIMPWYPPASGRYGGDVSFWYGTYIVVGIAIDNASACEGAEWEGGGLG</sequence>
<evidence type="ECO:0000256" key="6">
    <source>
        <dbReference type="SAM" id="Phobius"/>
    </source>
</evidence>
<dbReference type="Gene3D" id="1.20.1740.10">
    <property type="entry name" value="Amino acid/polyamine transporter I"/>
    <property type="match status" value="1"/>
</dbReference>
<dbReference type="EMBL" id="AGUE01000015">
    <property type="protein sequence ID" value="EHL03126.1"/>
    <property type="molecule type" value="Genomic_DNA"/>
</dbReference>
<evidence type="ECO:0000313" key="8">
    <source>
        <dbReference type="Proteomes" id="UP000005446"/>
    </source>
</evidence>
<feature type="transmembrane region" description="Helical" evidence="6">
    <location>
        <begin position="228"/>
        <end position="248"/>
    </location>
</feature>
<dbReference type="InParanoid" id="H0EEE3"/>
<keyword evidence="2 6" id="KW-0812">Transmembrane</keyword>
<proteinExistence type="predicted"/>
<comment type="subcellular location">
    <subcellularLocation>
        <location evidence="1">Membrane</location>
        <topology evidence="1">Multi-pass membrane protein</topology>
    </subcellularLocation>
</comment>
<dbReference type="Proteomes" id="UP000005446">
    <property type="component" value="Unassembled WGS sequence"/>
</dbReference>
<evidence type="ECO:0000256" key="3">
    <source>
        <dbReference type="ARBA" id="ARBA00022989"/>
    </source>
</evidence>
<organism evidence="7 8">
    <name type="scientific">Glarea lozoyensis (strain ATCC 74030 / MF5533)</name>
    <dbReference type="NCBI Taxonomy" id="1104152"/>
    <lineage>
        <taxon>Eukaryota</taxon>
        <taxon>Fungi</taxon>
        <taxon>Dikarya</taxon>
        <taxon>Ascomycota</taxon>
        <taxon>Pezizomycotina</taxon>
        <taxon>Leotiomycetes</taxon>
        <taxon>Helotiales</taxon>
        <taxon>Helotiaceae</taxon>
        <taxon>Glarea</taxon>
    </lineage>
</organism>
<evidence type="ECO:0000313" key="7">
    <source>
        <dbReference type="EMBL" id="EHL03126.1"/>
    </source>
</evidence>
<name>H0EEE3_GLAL7</name>
<keyword evidence="3 6" id="KW-1133">Transmembrane helix</keyword>
<evidence type="ECO:0000256" key="1">
    <source>
        <dbReference type="ARBA" id="ARBA00004141"/>
    </source>
</evidence>
<dbReference type="HOGENOM" id="CLU_013661_0_0_1"/>
<dbReference type="AlphaFoldDB" id="H0EEE3"/>
<dbReference type="InterPro" id="IPR050598">
    <property type="entry name" value="AminoAcid_Transporter"/>
</dbReference>
<evidence type="ECO:0000256" key="2">
    <source>
        <dbReference type="ARBA" id="ARBA00022692"/>
    </source>
</evidence>
<dbReference type="Pfam" id="PF13520">
    <property type="entry name" value="AA_permease_2"/>
    <property type="match status" value="2"/>
</dbReference>
<protein>
    <submittedName>
        <fullName evidence="7">Putative High-affinity methionine permease</fullName>
    </submittedName>
</protein>
<dbReference type="GO" id="GO:0016020">
    <property type="term" value="C:membrane"/>
    <property type="evidence" value="ECO:0007669"/>
    <property type="project" value="UniProtKB-SubCell"/>
</dbReference>
<feature type="transmembrane region" description="Helical" evidence="6">
    <location>
        <begin position="298"/>
        <end position="321"/>
    </location>
</feature>
<feature type="region of interest" description="Disordered" evidence="5">
    <location>
        <begin position="1"/>
        <end position="20"/>
    </location>
</feature>
<keyword evidence="8" id="KW-1185">Reference proteome</keyword>
<feature type="transmembrane region" description="Helical" evidence="6">
    <location>
        <begin position="180"/>
        <end position="199"/>
    </location>
</feature>
<reference evidence="7 8" key="1">
    <citation type="journal article" date="2012" name="Eukaryot. Cell">
        <title>Genome sequence of the fungus Glarea lozoyensis: the first genome sequence of a species from the Helotiaceae family.</title>
        <authorList>
            <person name="Youssar L."/>
            <person name="Gruening B.A."/>
            <person name="Erxleben A."/>
            <person name="Guenther S."/>
            <person name="Huettel W."/>
        </authorList>
    </citation>
    <scope>NUCLEOTIDE SEQUENCE [LARGE SCALE GENOMIC DNA]</scope>
    <source>
        <strain evidence="8">ATCC 74030 / MF5533</strain>
    </source>
</reference>